<dbReference type="InterPro" id="IPR001401">
    <property type="entry name" value="Dynamin_GTPase"/>
</dbReference>
<dbReference type="InterPro" id="IPR022812">
    <property type="entry name" value="Dynamin"/>
</dbReference>
<name>A0A4Z1F2S3_9HELO</name>
<dbReference type="GO" id="GO:0003924">
    <property type="term" value="F:GTPase activity"/>
    <property type="evidence" value="ECO:0007669"/>
    <property type="project" value="InterPro"/>
</dbReference>
<dbReference type="GO" id="GO:0048312">
    <property type="term" value="P:intracellular distribution of mitochondria"/>
    <property type="evidence" value="ECO:0007669"/>
    <property type="project" value="TreeGrafter"/>
</dbReference>
<dbReference type="OrthoDB" id="3518359at2759"/>
<gene>
    <name evidence="4" type="ORF">BTUL_0014g00440</name>
</gene>
<dbReference type="InterPro" id="IPR027417">
    <property type="entry name" value="P-loop_NTPase"/>
</dbReference>
<dbReference type="GO" id="GO:0005874">
    <property type="term" value="C:microtubule"/>
    <property type="evidence" value="ECO:0007669"/>
    <property type="project" value="TreeGrafter"/>
</dbReference>
<proteinExistence type="predicted"/>
<feature type="domain" description="Dynamin GTPase" evidence="3">
    <location>
        <begin position="18"/>
        <end position="292"/>
    </location>
</feature>
<dbReference type="GO" id="GO:0005739">
    <property type="term" value="C:mitochondrion"/>
    <property type="evidence" value="ECO:0007669"/>
    <property type="project" value="TreeGrafter"/>
</dbReference>
<dbReference type="InterPro" id="IPR000375">
    <property type="entry name" value="Dynamin_stalk"/>
</dbReference>
<dbReference type="InterPro" id="IPR045063">
    <property type="entry name" value="Dynamin_N"/>
</dbReference>
<dbReference type="GO" id="GO:0016020">
    <property type="term" value="C:membrane"/>
    <property type="evidence" value="ECO:0007669"/>
    <property type="project" value="TreeGrafter"/>
</dbReference>
<dbReference type="EMBL" id="PQXH01000014">
    <property type="protein sequence ID" value="TGO17849.1"/>
    <property type="molecule type" value="Genomic_DNA"/>
</dbReference>
<dbReference type="Pfam" id="PF01031">
    <property type="entry name" value="Dynamin_M"/>
    <property type="match status" value="1"/>
</dbReference>
<dbReference type="GO" id="GO:0005525">
    <property type="term" value="F:GTP binding"/>
    <property type="evidence" value="ECO:0007669"/>
    <property type="project" value="InterPro"/>
</dbReference>
<evidence type="ECO:0000259" key="3">
    <source>
        <dbReference type="SMART" id="SM00053"/>
    </source>
</evidence>
<dbReference type="GO" id="GO:0000266">
    <property type="term" value="P:mitochondrial fission"/>
    <property type="evidence" value="ECO:0007669"/>
    <property type="project" value="TreeGrafter"/>
</dbReference>
<dbReference type="PANTHER" id="PTHR11566:SF146">
    <property type="entry name" value="FAMILY GTPASE, PUTATIVE (AFU_ORTHOLOGUE AFUA_4G14300)-RELATED"/>
    <property type="match status" value="1"/>
</dbReference>
<dbReference type="GO" id="GO:0008017">
    <property type="term" value="F:microtubule binding"/>
    <property type="evidence" value="ECO:0007669"/>
    <property type="project" value="TreeGrafter"/>
</dbReference>
<dbReference type="Pfam" id="PF00350">
    <property type="entry name" value="Dynamin_N"/>
    <property type="match status" value="1"/>
</dbReference>
<dbReference type="SMART" id="SM00053">
    <property type="entry name" value="DYNc"/>
    <property type="match status" value="1"/>
</dbReference>
<evidence type="ECO:0000256" key="2">
    <source>
        <dbReference type="ARBA" id="ARBA00023134"/>
    </source>
</evidence>
<dbReference type="PRINTS" id="PR00195">
    <property type="entry name" value="DYNAMIN"/>
</dbReference>
<dbReference type="Gene3D" id="3.40.50.300">
    <property type="entry name" value="P-loop containing nucleotide triphosphate hydrolases"/>
    <property type="match status" value="1"/>
</dbReference>
<keyword evidence="5" id="KW-1185">Reference proteome</keyword>
<comment type="caution">
    <text evidence="4">The sequence shown here is derived from an EMBL/GenBank/DDBJ whole genome shotgun (WGS) entry which is preliminary data.</text>
</comment>
<evidence type="ECO:0000313" key="4">
    <source>
        <dbReference type="EMBL" id="TGO17849.1"/>
    </source>
</evidence>
<protein>
    <recommendedName>
        <fullName evidence="3">Dynamin GTPase domain-containing protein</fullName>
    </recommendedName>
</protein>
<reference evidence="4 5" key="1">
    <citation type="submission" date="2017-12" db="EMBL/GenBank/DDBJ databases">
        <title>Comparative genomics of Botrytis spp.</title>
        <authorList>
            <person name="Valero-Jimenez C.A."/>
            <person name="Tapia P."/>
            <person name="Veloso J."/>
            <person name="Silva-Moreno E."/>
            <person name="Staats M."/>
            <person name="Valdes J.H."/>
            <person name="Van Kan J.A.L."/>
        </authorList>
    </citation>
    <scope>NUCLEOTIDE SEQUENCE [LARGE SCALE GENOMIC DNA]</scope>
    <source>
        <strain evidence="4 5">Bt9001</strain>
    </source>
</reference>
<evidence type="ECO:0000313" key="5">
    <source>
        <dbReference type="Proteomes" id="UP000297777"/>
    </source>
</evidence>
<dbReference type="SUPFAM" id="SSF52540">
    <property type="entry name" value="P-loop containing nucleoside triphosphate hydrolases"/>
    <property type="match status" value="1"/>
</dbReference>
<dbReference type="AlphaFoldDB" id="A0A4Z1F2S3"/>
<evidence type="ECO:0000256" key="1">
    <source>
        <dbReference type="ARBA" id="ARBA00022741"/>
    </source>
</evidence>
<dbReference type="Proteomes" id="UP000297777">
    <property type="component" value="Unassembled WGS sequence"/>
</dbReference>
<dbReference type="GO" id="GO:0016559">
    <property type="term" value="P:peroxisome fission"/>
    <property type="evidence" value="ECO:0007669"/>
    <property type="project" value="TreeGrafter"/>
</dbReference>
<keyword evidence="1" id="KW-0547">Nucleotide-binding</keyword>
<sequence>MVSAYPDLKSPTGHDFGDEQTQAELELMDELHKLGVSKYVNLPQLIVVGDQSVGKSSVLQAVTEIPFPTDDKMCTRFATEIVHKRTSPSDKVSVTVEIIPESNETQERKELLSSWRPLAFGPTLGKETMNSIFKQAESVIIEDHADVRPGRRPKYNRLSSSVLRITRRGPDEKNFAIVDIPGLVRGDAKNTEHQTAKTLVQNYIHNPRSIIVSSRAVIDVIDLERQEVLHMLDNIEDKESRIVGVINKCDTKQKQSHDWVFELIKNDDQSPRYLKEGWYGLRNRAPIEANNSDSERDAIEDAFFSGDEWNLLNKKRLGRHHLRSNLIKMRNRHVKQSIPSLLSEIKAKLALCNNDISKLGPPMAENSLNGNYRGLNKSDMFARKLTRDGLDKFCTTLQAEGPVKPFVTFTAEAKLIPADDGMTWSE</sequence>
<dbReference type="PANTHER" id="PTHR11566">
    <property type="entry name" value="DYNAMIN"/>
    <property type="match status" value="1"/>
</dbReference>
<accession>A0A4Z1F2S3</accession>
<dbReference type="GO" id="GO:0006897">
    <property type="term" value="P:endocytosis"/>
    <property type="evidence" value="ECO:0007669"/>
    <property type="project" value="TreeGrafter"/>
</dbReference>
<organism evidence="4 5">
    <name type="scientific">Botrytis tulipae</name>
    <dbReference type="NCBI Taxonomy" id="87230"/>
    <lineage>
        <taxon>Eukaryota</taxon>
        <taxon>Fungi</taxon>
        <taxon>Dikarya</taxon>
        <taxon>Ascomycota</taxon>
        <taxon>Pezizomycotina</taxon>
        <taxon>Leotiomycetes</taxon>
        <taxon>Helotiales</taxon>
        <taxon>Sclerotiniaceae</taxon>
        <taxon>Botrytis</taxon>
    </lineage>
</organism>
<keyword evidence="2" id="KW-0342">GTP-binding</keyword>